<dbReference type="AlphaFoldDB" id="A0A9X1YPI9"/>
<evidence type="ECO:0000313" key="6">
    <source>
        <dbReference type="Proteomes" id="UP001139353"/>
    </source>
</evidence>
<evidence type="ECO:0000259" key="4">
    <source>
        <dbReference type="PROSITE" id="PS51186"/>
    </source>
</evidence>
<dbReference type="InterPro" id="IPR048911">
    <property type="entry name" value="Bflower"/>
</dbReference>
<name>A0A9X1YPI9_9BURK</name>
<keyword evidence="1" id="KW-0808">Transferase</keyword>
<dbReference type="InterPro" id="IPR000182">
    <property type="entry name" value="GNAT_dom"/>
</dbReference>
<keyword evidence="2" id="KW-0012">Acyltransferase</keyword>
<evidence type="ECO:0000256" key="1">
    <source>
        <dbReference type="ARBA" id="ARBA00022679"/>
    </source>
</evidence>
<dbReference type="PANTHER" id="PTHR43877">
    <property type="entry name" value="AMINOALKYLPHOSPHONATE N-ACETYLTRANSFERASE-RELATED-RELATED"/>
    <property type="match status" value="1"/>
</dbReference>
<dbReference type="Pfam" id="PF00583">
    <property type="entry name" value="Acetyltransf_1"/>
    <property type="match status" value="1"/>
</dbReference>
<dbReference type="GO" id="GO:0016747">
    <property type="term" value="F:acyltransferase activity, transferring groups other than amino-acyl groups"/>
    <property type="evidence" value="ECO:0007669"/>
    <property type="project" value="InterPro"/>
</dbReference>
<feature type="compositionally biased region" description="Pro residues" evidence="3">
    <location>
        <begin position="92"/>
        <end position="102"/>
    </location>
</feature>
<keyword evidence="6" id="KW-1185">Reference proteome</keyword>
<dbReference type="PROSITE" id="PS51186">
    <property type="entry name" value="GNAT"/>
    <property type="match status" value="1"/>
</dbReference>
<dbReference type="RefSeq" id="WP_275684315.1">
    <property type="nucleotide sequence ID" value="NZ_JAJLJH010000008.1"/>
</dbReference>
<reference evidence="5" key="1">
    <citation type="submission" date="2021-11" db="EMBL/GenBank/DDBJ databases">
        <title>BS-T2-15 a new species belonging to the Comamonadaceae family isolated from the soil of a French oak forest.</title>
        <authorList>
            <person name="Mieszkin S."/>
            <person name="Alain K."/>
        </authorList>
    </citation>
    <scope>NUCLEOTIDE SEQUENCE</scope>
    <source>
        <strain evidence="5">BS-T2-15</strain>
    </source>
</reference>
<dbReference type="EMBL" id="JAJLJH010000008">
    <property type="protein sequence ID" value="MCK9688267.1"/>
    <property type="molecule type" value="Genomic_DNA"/>
</dbReference>
<dbReference type="SUPFAM" id="SSF55729">
    <property type="entry name" value="Acyl-CoA N-acyltransferases (Nat)"/>
    <property type="match status" value="1"/>
</dbReference>
<evidence type="ECO:0000256" key="2">
    <source>
        <dbReference type="ARBA" id="ARBA00023315"/>
    </source>
</evidence>
<dbReference type="InterPro" id="IPR016181">
    <property type="entry name" value="Acyl_CoA_acyltransferase"/>
</dbReference>
<gene>
    <name evidence="5" type="ORF">LPC04_21380</name>
</gene>
<sequence length="310" mass="34213">MTPVFDANVRLVAFFDGSHLFDLDNDWVAFHERDHVFARGGRWLGPLSDGTFQDADGRAVAWLAGSRPATGMKPVRPMNPKLPLHPKRPLRPRTPLPPPSPMQPAGGWSALAWAQWLGREPAVEASAIRIEPVDDAGFDVLFRYLDDHLSDNGRDGQYFMPMPRGESRFPADKTQSFRDGCVAAVGMPGWRRAWVARDARGRVVGHVDLRAHPEPGTAHRCLLGMGVDRDHRRLGLARRLLAHATQWAGEQGLRWIDLRVLSANEPAVALYRGQGFQMQGGTPDMFVIDGQSFGYVAMAKRLPGSAAGTT</sequence>
<protein>
    <submittedName>
        <fullName evidence="5">GNAT family N-acetyltransferase</fullName>
    </submittedName>
</protein>
<accession>A0A9X1YPI9</accession>
<evidence type="ECO:0000313" key="5">
    <source>
        <dbReference type="EMBL" id="MCK9688267.1"/>
    </source>
</evidence>
<evidence type="ECO:0000256" key="3">
    <source>
        <dbReference type="SAM" id="MobiDB-lite"/>
    </source>
</evidence>
<feature type="region of interest" description="Disordered" evidence="3">
    <location>
        <begin position="72"/>
        <end position="104"/>
    </location>
</feature>
<dbReference type="Pfam" id="PF21784">
    <property type="entry name" value="Bflower"/>
    <property type="match status" value="1"/>
</dbReference>
<dbReference type="Gene3D" id="3.40.630.30">
    <property type="match status" value="1"/>
</dbReference>
<comment type="caution">
    <text evidence="5">The sequence shown here is derived from an EMBL/GenBank/DDBJ whole genome shotgun (WGS) entry which is preliminary data.</text>
</comment>
<organism evidence="5 6">
    <name type="scientific">Scleromatobacter humisilvae</name>
    <dbReference type="NCBI Taxonomy" id="2897159"/>
    <lineage>
        <taxon>Bacteria</taxon>
        <taxon>Pseudomonadati</taxon>
        <taxon>Pseudomonadota</taxon>
        <taxon>Betaproteobacteria</taxon>
        <taxon>Burkholderiales</taxon>
        <taxon>Sphaerotilaceae</taxon>
        <taxon>Scleromatobacter</taxon>
    </lineage>
</organism>
<dbReference type="Proteomes" id="UP001139353">
    <property type="component" value="Unassembled WGS sequence"/>
</dbReference>
<feature type="domain" description="N-acetyltransferase" evidence="4">
    <location>
        <begin position="128"/>
        <end position="303"/>
    </location>
</feature>
<dbReference type="InterPro" id="IPR050832">
    <property type="entry name" value="Bact_Acetyltransf"/>
</dbReference>
<proteinExistence type="predicted"/>